<dbReference type="OrthoDB" id="10304320at2759"/>
<dbReference type="AlphaFoldDB" id="A0A329RLP4"/>
<organism evidence="7 8">
    <name type="scientific">Phytophthora cactorum</name>
    <dbReference type="NCBI Taxonomy" id="29920"/>
    <lineage>
        <taxon>Eukaryota</taxon>
        <taxon>Sar</taxon>
        <taxon>Stramenopiles</taxon>
        <taxon>Oomycota</taxon>
        <taxon>Peronosporomycetes</taxon>
        <taxon>Peronosporales</taxon>
        <taxon>Peronosporaceae</taxon>
        <taxon>Phytophthora</taxon>
    </lineage>
</organism>
<evidence type="ECO:0000313" key="3">
    <source>
        <dbReference type="EMBL" id="KAG2891216.1"/>
    </source>
</evidence>
<evidence type="ECO:0000313" key="5">
    <source>
        <dbReference type="EMBL" id="KAG2964499.1"/>
    </source>
</evidence>
<dbReference type="EMBL" id="RCML01001207">
    <property type="protein sequence ID" value="KAG2964499.1"/>
    <property type="molecule type" value="Genomic_DNA"/>
</dbReference>
<evidence type="ECO:0000313" key="6">
    <source>
        <dbReference type="EMBL" id="KAG3212634.1"/>
    </source>
</evidence>
<dbReference type="VEuPathDB" id="FungiDB:PC110_g18410"/>
<proteinExistence type="predicted"/>
<dbReference type="EMBL" id="RCMG01000948">
    <property type="protein sequence ID" value="KAG2841192.1"/>
    <property type="molecule type" value="Genomic_DNA"/>
</dbReference>
<evidence type="ECO:0000313" key="4">
    <source>
        <dbReference type="EMBL" id="KAG2899343.1"/>
    </source>
</evidence>
<dbReference type="EMBL" id="MJFZ01000785">
    <property type="protein sequence ID" value="RAW25169.1"/>
    <property type="molecule type" value="Genomic_DNA"/>
</dbReference>
<dbReference type="Proteomes" id="UP000760860">
    <property type="component" value="Unassembled WGS sequence"/>
</dbReference>
<dbReference type="Proteomes" id="UP000736787">
    <property type="component" value="Unassembled WGS sequence"/>
</dbReference>
<dbReference type="Proteomes" id="UP000774804">
    <property type="component" value="Unassembled WGS sequence"/>
</dbReference>
<dbReference type="Proteomes" id="UP000697107">
    <property type="component" value="Unassembled WGS sequence"/>
</dbReference>
<gene>
    <name evidence="7" type="ORF">PC110_g18410</name>
    <name evidence="2" type="ORF">PC113_g19086</name>
    <name evidence="3" type="ORF">PC115_g19273</name>
    <name evidence="4" type="ORF">PC117_g22262</name>
    <name evidence="5" type="ORF">PC118_g20286</name>
    <name evidence="6" type="ORF">PC129_g16410</name>
</gene>
<reference evidence="7 8" key="1">
    <citation type="submission" date="2018-01" db="EMBL/GenBank/DDBJ databases">
        <title>Draft genome of the strawberry crown rot pathogen Phytophthora cactorum.</title>
        <authorList>
            <person name="Armitage A.D."/>
            <person name="Lysoe E."/>
            <person name="Nellist C.F."/>
            <person name="Harrison R.J."/>
            <person name="Brurberg M.B."/>
        </authorList>
    </citation>
    <scope>NUCLEOTIDE SEQUENCE [LARGE SCALE GENOMIC DNA]</scope>
    <source>
        <strain evidence="7 8">10300</strain>
    </source>
</reference>
<feature type="region of interest" description="Disordered" evidence="1">
    <location>
        <begin position="101"/>
        <end position="120"/>
    </location>
</feature>
<dbReference type="EMBL" id="RCMV01000815">
    <property type="protein sequence ID" value="KAG3212634.1"/>
    <property type="molecule type" value="Genomic_DNA"/>
</dbReference>
<evidence type="ECO:0000313" key="2">
    <source>
        <dbReference type="EMBL" id="KAG2841192.1"/>
    </source>
</evidence>
<name>A0A329RLP4_9STRA</name>
<sequence>MKIKNIYAQIDVLELKIRNGLTPRFDRSTSAYLLGAASKHAKSPAAINLGNQKLVEELSTDVLKALMIQSTIKGGADSDDDDHDDWDNVAMDDLESLLLNEPAVDKGKTGHETKQLGDSV</sequence>
<dbReference type="EMBL" id="RCMI01001077">
    <property type="protein sequence ID" value="KAG2891216.1"/>
    <property type="molecule type" value="Genomic_DNA"/>
</dbReference>
<evidence type="ECO:0000313" key="7">
    <source>
        <dbReference type="EMBL" id="RAW25169.1"/>
    </source>
</evidence>
<dbReference type="EMBL" id="RCMK01001206">
    <property type="protein sequence ID" value="KAG2899343.1"/>
    <property type="molecule type" value="Genomic_DNA"/>
</dbReference>
<accession>A0A329RLP4</accession>
<protein>
    <submittedName>
        <fullName evidence="7">Uncharacterized protein</fullName>
    </submittedName>
</protein>
<evidence type="ECO:0000313" key="8">
    <source>
        <dbReference type="Proteomes" id="UP000251314"/>
    </source>
</evidence>
<evidence type="ECO:0000256" key="1">
    <source>
        <dbReference type="SAM" id="MobiDB-lite"/>
    </source>
</evidence>
<comment type="caution">
    <text evidence="7">The sequence shown here is derived from an EMBL/GenBank/DDBJ whole genome shotgun (WGS) entry which is preliminary data.</text>
</comment>
<dbReference type="Proteomes" id="UP000735874">
    <property type="component" value="Unassembled WGS sequence"/>
</dbReference>
<reference evidence="2" key="2">
    <citation type="submission" date="2018-10" db="EMBL/GenBank/DDBJ databases">
        <title>Effector identification in a new, highly contiguous assembly of the strawberry crown rot pathogen Phytophthora cactorum.</title>
        <authorList>
            <person name="Armitage A.D."/>
            <person name="Nellist C.F."/>
            <person name="Bates H."/>
            <person name="Vickerstaff R.J."/>
            <person name="Harrison R.J."/>
        </authorList>
    </citation>
    <scope>NUCLEOTIDE SEQUENCE</scope>
    <source>
        <strain evidence="2">15-7</strain>
        <strain evidence="3">4032</strain>
        <strain evidence="4">4040</strain>
        <strain evidence="5">P415</strain>
        <strain evidence="6">P421</strain>
    </source>
</reference>
<keyword evidence="8" id="KW-1185">Reference proteome</keyword>
<feature type="compositionally biased region" description="Basic and acidic residues" evidence="1">
    <location>
        <begin position="103"/>
        <end position="120"/>
    </location>
</feature>
<dbReference type="Proteomes" id="UP000251314">
    <property type="component" value="Unassembled WGS sequence"/>
</dbReference>